<comment type="pathway">
    <text evidence="4">Protein modification; protein glycosylation.</text>
</comment>
<dbReference type="GO" id="GO:0005886">
    <property type="term" value="C:plasma membrane"/>
    <property type="evidence" value="ECO:0007669"/>
    <property type="project" value="UniProtKB-SubCell"/>
</dbReference>
<feature type="transmembrane region" description="Helical" evidence="18">
    <location>
        <begin position="123"/>
        <end position="142"/>
    </location>
</feature>
<evidence type="ECO:0000256" key="17">
    <source>
        <dbReference type="SAM" id="MobiDB-lite"/>
    </source>
</evidence>
<evidence type="ECO:0000256" key="1">
    <source>
        <dbReference type="ARBA" id="ARBA00001936"/>
    </source>
</evidence>
<feature type="transmembrane region" description="Helical" evidence="18">
    <location>
        <begin position="437"/>
        <end position="457"/>
    </location>
</feature>
<evidence type="ECO:0000256" key="7">
    <source>
        <dbReference type="ARBA" id="ARBA00022676"/>
    </source>
</evidence>
<dbReference type="InterPro" id="IPR026410">
    <property type="entry name" value="OlisacTrfase_arch"/>
</dbReference>
<accession>A0A1H3JR42</accession>
<organism evidence="22 23">
    <name type="scientific">Halobellus clavatus</name>
    <dbReference type="NCBI Taxonomy" id="660517"/>
    <lineage>
        <taxon>Archaea</taxon>
        <taxon>Methanobacteriati</taxon>
        <taxon>Methanobacteriota</taxon>
        <taxon>Stenosarchaea group</taxon>
        <taxon>Halobacteria</taxon>
        <taxon>Halobacteriales</taxon>
        <taxon>Haloferacaceae</taxon>
        <taxon>Halobellus</taxon>
    </lineage>
</organism>
<comment type="cofactor">
    <cofactor evidence="1">
        <name>Mn(2+)</name>
        <dbReference type="ChEBI" id="CHEBI:29035"/>
    </cofactor>
</comment>
<dbReference type="NCBIfam" id="TIGR04154">
    <property type="entry name" value="archaeo_STT3"/>
    <property type="match status" value="1"/>
</dbReference>
<dbReference type="InterPro" id="IPR054479">
    <property type="entry name" value="AglB-like_core"/>
</dbReference>
<evidence type="ECO:0000256" key="9">
    <source>
        <dbReference type="ARBA" id="ARBA00022692"/>
    </source>
</evidence>
<evidence type="ECO:0000256" key="3">
    <source>
        <dbReference type="ARBA" id="ARBA00004651"/>
    </source>
</evidence>
<feature type="transmembrane region" description="Helical" evidence="18">
    <location>
        <begin position="493"/>
        <end position="509"/>
    </location>
</feature>
<dbReference type="Pfam" id="PF18079">
    <property type="entry name" value="AglB_L1"/>
    <property type="match status" value="1"/>
</dbReference>
<feature type="transmembrane region" description="Helical" evidence="18">
    <location>
        <begin position="178"/>
        <end position="195"/>
    </location>
</feature>
<feature type="transmembrane region" description="Helical" evidence="18">
    <location>
        <begin position="515"/>
        <end position="533"/>
    </location>
</feature>
<keyword evidence="14" id="KW-0464">Manganese</keyword>
<keyword evidence="12 18" id="KW-1133">Transmembrane helix</keyword>
<evidence type="ECO:0000259" key="21">
    <source>
        <dbReference type="Pfam" id="PF22627"/>
    </source>
</evidence>
<keyword evidence="13 18" id="KW-0472">Membrane</keyword>
<dbReference type="PANTHER" id="PTHR13872:SF1">
    <property type="entry name" value="DOLICHYL-DIPHOSPHOOLIGOSACCHARIDE--PROTEIN GLYCOSYLTRANSFERASE SUBUNIT STT3B"/>
    <property type="match status" value="1"/>
</dbReference>
<evidence type="ECO:0000256" key="4">
    <source>
        <dbReference type="ARBA" id="ARBA00004922"/>
    </source>
</evidence>
<dbReference type="InterPro" id="IPR003674">
    <property type="entry name" value="Oligo_trans_STT3"/>
</dbReference>
<feature type="transmembrane region" description="Helical" evidence="18">
    <location>
        <begin position="336"/>
        <end position="359"/>
    </location>
</feature>
<comment type="cofactor">
    <cofactor evidence="2">
        <name>Mg(2+)</name>
        <dbReference type="ChEBI" id="CHEBI:18420"/>
    </cofactor>
</comment>
<dbReference type="RefSeq" id="WP_089769195.1">
    <property type="nucleotide sequence ID" value="NZ_FNPB01000015.1"/>
</dbReference>
<dbReference type="InterPro" id="IPR041154">
    <property type="entry name" value="AglB_P1"/>
</dbReference>
<evidence type="ECO:0000256" key="11">
    <source>
        <dbReference type="ARBA" id="ARBA00022842"/>
    </source>
</evidence>
<dbReference type="GO" id="GO:0046872">
    <property type="term" value="F:metal ion binding"/>
    <property type="evidence" value="ECO:0007669"/>
    <property type="project" value="UniProtKB-KW"/>
</dbReference>
<dbReference type="Pfam" id="PF22627">
    <property type="entry name" value="AglB_core-like"/>
    <property type="match status" value="1"/>
</dbReference>
<evidence type="ECO:0000256" key="6">
    <source>
        <dbReference type="ARBA" id="ARBA00012602"/>
    </source>
</evidence>
<keyword evidence="8 22" id="KW-0808">Transferase</keyword>
<sequence>MGSRSEADDGGGQSILDLVEDWYHIPALLLIVIVMFAWRIETYSSFIRDGEVYFSGNDAWYHFREVMYTVQNWPSTIPFDTWTYFPYGTFQGQFGTLYDQIVATVALIIGLGSPSQELIGKTLLVAPAVAGALTAIPVYYIGKSLYGRLSGLFGATVLLLLPGSFLSRTLVGVADHNAVEPLMMALAVFGFVAALRKAESSMPVWEVIREELLENRTLDTLEAPLKWGLFAGFLIGLYLWVWPPAVFFVGIVGVFALVKIPSDVVNDRTPEPTAFAIVTSMLVAAVMSILVIEQTGFSTTIPSLLQPLTALSVAAAAVFLSWLARIWEGTDLDASLYPAAVGGIIVVGLGVLFVLPIGLLDLIVGNLLRIVGFSANAATRTIGEAQPFISQSSLQRFGVDAAGRITIEYGLTFFTGLAAAVWLHARPLVNKGTTRAYGYITGSLAVVAVLFLVPAVLGGIETALGIDEQVAGLLIISALIVGATFLTDYDADTLFVIVWAAFVTSMAFTQVRFNYYLAIVVAVFNAYLFGEILEWLDLRQSVTEIANDIDGYQVLAIVATVLLILGPALTVPIAVGNTQATPAWQSAQNNGPGAVTVWDDSLEWMQGNTPEEGNLGGAGNADQMEYYGTYERTDDFEYPDGAYGVQSWWDYGHWITVQGERIPNANPFQQGATPAANFLLAPNETQSQEVLASQSTEGDNTRYVMVDWKMATPGSKFGAPTVFYDAQENVSRGDFLRTMYSFSEEGQFAGTTQVRTQRFYNSTMTRLYYYHGSARQPSPIVFDWEPRQVQTGGGESVTVPSNPQGEQSFVRTFDNMSAAREYVADDQTAQIGGIGSFPSQRVEALDHYRLAHVSNTSARNSILRTTLRNSRTAGFNPQAAVPSNPAWVKTFERVPGATVEGSGAPPNATVTARTELRIPNTNSTFTYTQRAETNAEGEFTMTLPYSTAGYDEYGPENGYTNVSVRATGPYTISAPPTIQNGSIVSSQSNLTVSEGDVNGDLDGEVSVELERTSQEFSVGGGGSDGSSDDGSTSDGSSSDGSTSDTSTQSLRASGTAADVTRAN</sequence>
<dbReference type="Gene3D" id="3.40.50.12610">
    <property type="match status" value="1"/>
</dbReference>
<evidence type="ECO:0000313" key="23">
    <source>
        <dbReference type="Proteomes" id="UP000199170"/>
    </source>
</evidence>
<feature type="transmembrane region" description="Helical" evidence="18">
    <location>
        <begin position="554"/>
        <end position="575"/>
    </location>
</feature>
<evidence type="ECO:0000256" key="14">
    <source>
        <dbReference type="ARBA" id="ARBA00023211"/>
    </source>
</evidence>
<dbReference type="Gene3D" id="2.60.40.3390">
    <property type="match status" value="1"/>
</dbReference>
<evidence type="ECO:0000256" key="13">
    <source>
        <dbReference type="ARBA" id="ARBA00023136"/>
    </source>
</evidence>
<evidence type="ECO:0000256" key="16">
    <source>
        <dbReference type="ARBA" id="ARBA00034066"/>
    </source>
</evidence>
<feature type="transmembrane region" description="Helical" evidence="18">
    <location>
        <begin position="148"/>
        <end position="166"/>
    </location>
</feature>
<feature type="transmembrane region" description="Helical" evidence="18">
    <location>
        <begin position="22"/>
        <end position="40"/>
    </location>
</feature>
<dbReference type="UniPathway" id="UPA00378"/>
<evidence type="ECO:0000256" key="2">
    <source>
        <dbReference type="ARBA" id="ARBA00001946"/>
    </source>
</evidence>
<proteinExistence type="inferred from homology"/>
<keyword evidence="7" id="KW-0328">Glycosyltransferase</keyword>
<dbReference type="Pfam" id="PF02516">
    <property type="entry name" value="STT3"/>
    <property type="match status" value="1"/>
</dbReference>
<feature type="transmembrane region" description="Helical" evidence="18">
    <location>
        <begin position="227"/>
        <end position="260"/>
    </location>
</feature>
<keyword evidence="10" id="KW-0479">Metal-binding</keyword>
<dbReference type="PANTHER" id="PTHR13872">
    <property type="entry name" value="DOLICHYL-DIPHOSPHOOLIGOSACCHARIDE--PROTEIN GLYCOSYLTRANSFERASE SUBUNIT"/>
    <property type="match status" value="1"/>
</dbReference>
<evidence type="ECO:0000313" key="22">
    <source>
        <dbReference type="EMBL" id="SDY42387.1"/>
    </source>
</evidence>
<dbReference type="EMBL" id="FNPB01000015">
    <property type="protein sequence ID" value="SDY42387.1"/>
    <property type="molecule type" value="Genomic_DNA"/>
</dbReference>
<reference evidence="23" key="1">
    <citation type="submission" date="2016-10" db="EMBL/GenBank/DDBJ databases">
        <authorList>
            <person name="Varghese N."/>
            <person name="Submissions S."/>
        </authorList>
    </citation>
    <scope>NUCLEOTIDE SEQUENCE [LARGE SCALE GENOMIC DNA]</scope>
    <source>
        <strain evidence="23">CGMCC 1.10118</strain>
    </source>
</reference>
<feature type="domain" description="Archaeal glycosylation protein B peripheral" evidence="20">
    <location>
        <begin position="896"/>
        <end position="997"/>
    </location>
</feature>
<comment type="subcellular location">
    <subcellularLocation>
        <location evidence="3">Cell membrane</location>
        <topology evidence="3">Multi-pass membrane protein</topology>
    </subcellularLocation>
</comment>
<feature type="transmembrane region" description="Helical" evidence="18">
    <location>
        <begin position="272"/>
        <end position="292"/>
    </location>
</feature>
<evidence type="ECO:0000256" key="15">
    <source>
        <dbReference type="ARBA" id="ARBA00030679"/>
    </source>
</evidence>
<feature type="transmembrane region" description="Helical" evidence="18">
    <location>
        <begin position="469"/>
        <end position="486"/>
    </location>
</feature>
<evidence type="ECO:0000256" key="8">
    <source>
        <dbReference type="ARBA" id="ARBA00022679"/>
    </source>
</evidence>
<keyword evidence="23" id="KW-1185">Reference proteome</keyword>
<dbReference type="STRING" id="660517.SAMN04487946_11512"/>
<keyword evidence="9 18" id="KW-0812">Transmembrane</keyword>
<comment type="catalytic activity">
    <reaction evidence="16">
        <text>an archaeal dolichyl phosphooligosaccharide + [protein]-L-asparagine = an archaeal dolichyl phosphate + a glycoprotein with the oligosaccharide chain attached by N-beta-D-glycosyl linkage to a protein L-asparagine.</text>
        <dbReference type="EC" id="2.4.99.21"/>
    </reaction>
</comment>
<feature type="domain" description="Oligosaccharyl transferase STT3 N-terminal" evidence="19">
    <location>
        <begin position="30"/>
        <end position="318"/>
    </location>
</feature>
<evidence type="ECO:0000256" key="10">
    <source>
        <dbReference type="ARBA" id="ARBA00022723"/>
    </source>
</evidence>
<evidence type="ECO:0000259" key="19">
    <source>
        <dbReference type="Pfam" id="PF02516"/>
    </source>
</evidence>
<dbReference type="Proteomes" id="UP000199170">
    <property type="component" value="Unassembled WGS sequence"/>
</dbReference>
<dbReference type="EC" id="2.4.99.21" evidence="6"/>
<evidence type="ECO:0000256" key="18">
    <source>
        <dbReference type="SAM" id="Phobius"/>
    </source>
</evidence>
<dbReference type="OrthoDB" id="82393at2157"/>
<feature type="compositionally biased region" description="Low complexity" evidence="17">
    <location>
        <begin position="1028"/>
        <end position="1047"/>
    </location>
</feature>
<comment type="similarity">
    <text evidence="5">Belongs to the STT3 family.</text>
</comment>
<evidence type="ECO:0000256" key="5">
    <source>
        <dbReference type="ARBA" id="ARBA00010810"/>
    </source>
</evidence>
<name>A0A1H3JR42_9EURY</name>
<evidence type="ECO:0000259" key="20">
    <source>
        <dbReference type="Pfam" id="PF18079"/>
    </source>
</evidence>
<keyword evidence="11" id="KW-0460">Magnesium</keyword>
<evidence type="ECO:0000256" key="12">
    <source>
        <dbReference type="ARBA" id="ARBA00022989"/>
    </source>
</evidence>
<protein>
    <recommendedName>
        <fullName evidence="6">dolichyl-phosphooligosaccharide-protein glycotransferase</fullName>
        <ecNumber evidence="6">2.4.99.21</ecNumber>
    </recommendedName>
    <alternativeName>
        <fullName evidence="15">Oligosaccharyl transferase</fullName>
    </alternativeName>
</protein>
<feature type="transmembrane region" description="Helical" evidence="18">
    <location>
        <begin position="304"/>
        <end position="324"/>
    </location>
</feature>
<feature type="domain" description="AglB-like core" evidence="21">
    <location>
        <begin position="598"/>
        <end position="711"/>
    </location>
</feature>
<dbReference type="GO" id="GO:0004576">
    <property type="term" value="F:oligosaccharyl transferase activity"/>
    <property type="evidence" value="ECO:0007669"/>
    <property type="project" value="InterPro"/>
</dbReference>
<feature type="region of interest" description="Disordered" evidence="17">
    <location>
        <begin position="1012"/>
        <end position="1063"/>
    </location>
</feature>
<dbReference type="InterPro" id="IPR048307">
    <property type="entry name" value="STT3_N"/>
</dbReference>
<gene>
    <name evidence="22" type="ORF">SAMN04487946_11512</name>
</gene>
<dbReference type="AlphaFoldDB" id="A0A1H3JR42"/>